<organism evidence="2 3">
    <name type="scientific">Paenibacillus contaminans</name>
    <dbReference type="NCBI Taxonomy" id="450362"/>
    <lineage>
        <taxon>Bacteria</taxon>
        <taxon>Bacillati</taxon>
        <taxon>Bacillota</taxon>
        <taxon>Bacilli</taxon>
        <taxon>Bacillales</taxon>
        <taxon>Paenibacillaceae</taxon>
        <taxon>Paenibacillus</taxon>
    </lineage>
</organism>
<accession>A0A329MQ94</accession>
<keyword evidence="3" id="KW-1185">Reference proteome</keyword>
<dbReference type="RefSeq" id="WP_113030408.1">
    <property type="nucleotide sequence ID" value="NZ_QMFB01000003.1"/>
</dbReference>
<gene>
    <name evidence="2" type="ORF">DQG23_08685</name>
</gene>
<evidence type="ECO:0000313" key="2">
    <source>
        <dbReference type="EMBL" id="RAV22099.1"/>
    </source>
</evidence>
<dbReference type="AlphaFoldDB" id="A0A329MQ94"/>
<dbReference type="Proteomes" id="UP000250369">
    <property type="component" value="Unassembled WGS sequence"/>
</dbReference>
<keyword evidence="1" id="KW-1133">Transmembrane helix</keyword>
<reference evidence="2 3" key="1">
    <citation type="journal article" date="2009" name="Int. J. Syst. Evol. Microbiol.">
        <title>Paenibacillus contaminans sp. nov., isolated from a contaminated laboratory plate.</title>
        <authorList>
            <person name="Chou J.H."/>
            <person name="Lee J.H."/>
            <person name="Lin M.C."/>
            <person name="Chang P.S."/>
            <person name="Arun A.B."/>
            <person name="Young C.C."/>
            <person name="Chen W.M."/>
        </authorList>
    </citation>
    <scope>NUCLEOTIDE SEQUENCE [LARGE SCALE GENOMIC DNA]</scope>
    <source>
        <strain evidence="2 3">CKOBP-6</strain>
    </source>
</reference>
<name>A0A329MQ94_9BACL</name>
<keyword evidence="1" id="KW-0812">Transmembrane</keyword>
<dbReference type="OrthoDB" id="9762947at2"/>
<keyword evidence="1" id="KW-0472">Membrane</keyword>
<feature type="transmembrane region" description="Helical" evidence="1">
    <location>
        <begin position="28"/>
        <end position="47"/>
    </location>
</feature>
<comment type="caution">
    <text evidence="2">The sequence shown here is derived from an EMBL/GenBank/DDBJ whole genome shotgun (WGS) entry which is preliminary data.</text>
</comment>
<evidence type="ECO:0000256" key="1">
    <source>
        <dbReference type="SAM" id="Phobius"/>
    </source>
</evidence>
<proteinExistence type="predicted"/>
<protein>
    <submittedName>
        <fullName evidence="2">Uncharacterized protein</fullName>
    </submittedName>
</protein>
<dbReference type="EMBL" id="QMFB01000003">
    <property type="protein sequence ID" value="RAV22099.1"/>
    <property type="molecule type" value="Genomic_DNA"/>
</dbReference>
<sequence>MITMLLTIAFLVAGIPRSNDRQHDGRIMPVYIVLSAVGFGLSIAYWLGYFPKMADSIVSTLRIFHQFYEDGE</sequence>
<evidence type="ECO:0000313" key="3">
    <source>
        <dbReference type="Proteomes" id="UP000250369"/>
    </source>
</evidence>